<dbReference type="EMBL" id="AP017313">
    <property type="protein sequence ID" value="BAU54519.1"/>
    <property type="molecule type" value="Genomic_DNA"/>
</dbReference>
<dbReference type="PANTHER" id="PTHR10900:SF77">
    <property type="entry name" value="FI19380P1"/>
    <property type="match status" value="1"/>
</dbReference>
<dbReference type="Pfam" id="PF02469">
    <property type="entry name" value="Fasciclin"/>
    <property type="match status" value="1"/>
</dbReference>
<organism evidence="1 2">
    <name type="scientific">Mucilaginibacter gotjawali</name>
    <dbReference type="NCBI Taxonomy" id="1550579"/>
    <lineage>
        <taxon>Bacteria</taxon>
        <taxon>Pseudomonadati</taxon>
        <taxon>Bacteroidota</taxon>
        <taxon>Sphingobacteriia</taxon>
        <taxon>Sphingobacteriales</taxon>
        <taxon>Sphingobacteriaceae</taxon>
        <taxon>Mucilaginibacter</taxon>
    </lineage>
</organism>
<dbReference type="AlphaFoldDB" id="A0A0X8X6Q4"/>
<dbReference type="SMART" id="SM00554">
    <property type="entry name" value="FAS1"/>
    <property type="match status" value="1"/>
</dbReference>
<protein>
    <submittedName>
        <fullName evidence="1">Cell surface lipoprotein MPB83</fullName>
    </submittedName>
</protein>
<keyword evidence="1" id="KW-0449">Lipoprotein</keyword>
<dbReference type="KEGG" id="mgot:MgSA37_02695"/>
<dbReference type="PANTHER" id="PTHR10900">
    <property type="entry name" value="PERIOSTIN-RELATED"/>
    <property type="match status" value="1"/>
</dbReference>
<gene>
    <name evidence="1" type="ORF">MgSA37_02695</name>
</gene>
<dbReference type="SUPFAM" id="SSF82153">
    <property type="entry name" value="FAS1 domain"/>
    <property type="match status" value="1"/>
</dbReference>
<dbReference type="InterPro" id="IPR000782">
    <property type="entry name" value="FAS1_domain"/>
</dbReference>
<accession>A0A0X8X6Q4</accession>
<dbReference type="PROSITE" id="PS50213">
    <property type="entry name" value="FAS1"/>
    <property type="match status" value="1"/>
</dbReference>
<evidence type="ECO:0000313" key="1">
    <source>
        <dbReference type="EMBL" id="BAU54519.1"/>
    </source>
</evidence>
<keyword evidence="2" id="KW-1185">Reference proteome</keyword>
<dbReference type="InterPro" id="IPR036378">
    <property type="entry name" value="FAS1_dom_sf"/>
</dbReference>
<dbReference type="FunFam" id="2.30.180.10:FF:000032">
    <property type="entry name" value="Fasciclin domain-containing protein, putative"/>
    <property type="match status" value="1"/>
</dbReference>
<dbReference type="Gene3D" id="2.30.180.10">
    <property type="entry name" value="FAS1 domain"/>
    <property type="match status" value="1"/>
</dbReference>
<dbReference type="InterPro" id="IPR050904">
    <property type="entry name" value="Adhesion/Biosynth-related"/>
</dbReference>
<name>A0A0X8X6Q4_9SPHI</name>
<sequence length="202" mass="22171">MKKWMGVIILGLHCAFVFSQTTIITNPVNDTVKSKWGKVKIVDGTKMTSSNDIIENITQSQEYTTLVTVIEDAGLTQTFKSKGPITVFAPTNKAFEKLPAGQLDTLIKPNHKYDLSYLITYHAIAGRVTAHDIEKKINTNNGEATFTTLAGTKLTAKIDENRNIVLIDENGGQSIISKFDIQQSNGILHIVTSVLVPKPKAI</sequence>
<dbReference type="GO" id="GO:0005615">
    <property type="term" value="C:extracellular space"/>
    <property type="evidence" value="ECO:0007669"/>
    <property type="project" value="TreeGrafter"/>
</dbReference>
<reference evidence="1 2" key="1">
    <citation type="submission" date="2015-12" db="EMBL/GenBank/DDBJ databases">
        <title>Genome sequence of Mucilaginibacter gotjawali.</title>
        <authorList>
            <person name="Lee J.S."/>
            <person name="Lee K.C."/>
            <person name="Kim K.K."/>
            <person name="Lee B.W."/>
        </authorList>
    </citation>
    <scope>NUCLEOTIDE SEQUENCE [LARGE SCALE GENOMIC DNA]</scope>
    <source>
        <strain evidence="1 2">SA3-7</strain>
    </source>
</reference>
<evidence type="ECO:0000313" key="2">
    <source>
        <dbReference type="Proteomes" id="UP000218263"/>
    </source>
</evidence>
<dbReference type="Proteomes" id="UP000218263">
    <property type="component" value="Chromosome"/>
</dbReference>
<proteinExistence type="predicted"/>
<dbReference type="RefSeq" id="WP_096352486.1">
    <property type="nucleotide sequence ID" value="NZ_JACHWX010000005.1"/>
</dbReference>